<dbReference type="GO" id="GO:0005886">
    <property type="term" value="C:plasma membrane"/>
    <property type="evidence" value="ECO:0007669"/>
    <property type="project" value="TreeGrafter"/>
</dbReference>
<dbReference type="SUPFAM" id="SSF51735">
    <property type="entry name" value="NAD(P)-binding Rossmann-fold domains"/>
    <property type="match status" value="1"/>
</dbReference>
<dbReference type="Pfam" id="PF03807">
    <property type="entry name" value="F420_oxidored"/>
    <property type="match status" value="1"/>
</dbReference>
<dbReference type="GO" id="GO:0008823">
    <property type="term" value="F:cupric reductase (NADH) activity"/>
    <property type="evidence" value="ECO:0007669"/>
    <property type="project" value="TreeGrafter"/>
</dbReference>
<evidence type="ECO:0000259" key="2">
    <source>
        <dbReference type="Pfam" id="PF03807"/>
    </source>
</evidence>
<dbReference type="InterPro" id="IPR028939">
    <property type="entry name" value="P5C_Rdtase_cat_N"/>
</dbReference>
<dbReference type="InterPro" id="IPR051267">
    <property type="entry name" value="STEAP_metalloreductase"/>
</dbReference>
<dbReference type="GO" id="GO:0015677">
    <property type="term" value="P:copper ion import"/>
    <property type="evidence" value="ECO:0007669"/>
    <property type="project" value="TreeGrafter"/>
</dbReference>
<protein>
    <submittedName>
        <fullName evidence="3">NADP oxidoreductase coenzyme</fullName>
    </submittedName>
</protein>
<dbReference type="OrthoDB" id="9786864at2"/>
<dbReference type="KEGG" id="agi:FSB73_03670"/>
<dbReference type="AlphaFoldDB" id="A0A5B8VKW9"/>
<dbReference type="InterPro" id="IPR036291">
    <property type="entry name" value="NAD(P)-bd_dom_sf"/>
</dbReference>
<dbReference type="PANTHER" id="PTHR14239">
    <property type="entry name" value="DUDULIN-RELATED"/>
    <property type="match status" value="1"/>
</dbReference>
<dbReference type="EMBL" id="CP042434">
    <property type="protein sequence ID" value="QEC70908.1"/>
    <property type="molecule type" value="Genomic_DNA"/>
</dbReference>
<accession>A0A5B8VKW9</accession>
<reference evidence="3 4" key="1">
    <citation type="journal article" date="2017" name="Int. J. Syst. Evol. Microbiol.">
        <title>Arachidicoccus ginsenosidivorans sp. nov., with ginsenoside-converting activity isolated from ginseng cultivating soil.</title>
        <authorList>
            <person name="Siddiqi M.Z."/>
            <person name="Aslam Z."/>
            <person name="Im W.T."/>
        </authorList>
    </citation>
    <scope>NUCLEOTIDE SEQUENCE [LARGE SCALE GENOMIC DNA]</scope>
    <source>
        <strain evidence="3 4">Gsoil 809</strain>
    </source>
</reference>
<dbReference type="Proteomes" id="UP000321291">
    <property type="component" value="Chromosome"/>
</dbReference>
<evidence type="ECO:0000313" key="4">
    <source>
        <dbReference type="Proteomes" id="UP000321291"/>
    </source>
</evidence>
<gene>
    <name evidence="3" type="ORF">FSB73_03670</name>
</gene>
<feature type="domain" description="Pyrroline-5-carboxylate reductase catalytic N-terminal" evidence="2">
    <location>
        <begin position="11"/>
        <end position="99"/>
    </location>
</feature>
<dbReference type="GO" id="GO:0052851">
    <property type="term" value="F:ferric-chelate reductase (NADPH) activity"/>
    <property type="evidence" value="ECO:0007669"/>
    <property type="project" value="TreeGrafter"/>
</dbReference>
<sequence>MSNLSNKEKSYAIVGFGNFGQALARVFARKNIEVTVASRREVEVLAPIARKIGPSIIAKKLQEAIQADIIFLAARFEGFEQIAKLLPNWEGKIIVDVTNAYGVPPEKIGEQPSSSAVAKAFTGARLVKGFNHLASAVFGGDPAVNGGKRAVFLASDDQHAAAEIAEIAVKLGFAPIQLGGLAEGGLLVNARGNTWGPLIFQDLVKFS</sequence>
<dbReference type="PANTHER" id="PTHR14239:SF0">
    <property type="entry name" value="F420-DEPENDENT NADP REDUCTASE"/>
    <property type="match status" value="1"/>
</dbReference>
<name>A0A5B8VKW9_9BACT</name>
<keyword evidence="4" id="KW-1185">Reference proteome</keyword>
<dbReference type="Gene3D" id="3.40.50.720">
    <property type="entry name" value="NAD(P)-binding Rossmann-like Domain"/>
    <property type="match status" value="1"/>
</dbReference>
<keyword evidence="1" id="KW-0560">Oxidoreductase</keyword>
<proteinExistence type="predicted"/>
<organism evidence="3 4">
    <name type="scientific">Arachidicoccus ginsenosidivorans</name>
    <dbReference type="NCBI Taxonomy" id="496057"/>
    <lineage>
        <taxon>Bacteria</taxon>
        <taxon>Pseudomonadati</taxon>
        <taxon>Bacteroidota</taxon>
        <taxon>Chitinophagia</taxon>
        <taxon>Chitinophagales</taxon>
        <taxon>Chitinophagaceae</taxon>
        <taxon>Arachidicoccus</taxon>
    </lineage>
</organism>
<dbReference type="RefSeq" id="WP_146780168.1">
    <property type="nucleotide sequence ID" value="NZ_CP042434.1"/>
</dbReference>
<evidence type="ECO:0000313" key="3">
    <source>
        <dbReference type="EMBL" id="QEC70908.1"/>
    </source>
</evidence>
<evidence type="ECO:0000256" key="1">
    <source>
        <dbReference type="ARBA" id="ARBA00023002"/>
    </source>
</evidence>